<comment type="similarity">
    <text evidence="2">Belongs to the steroid 5-alpha reductase family.</text>
</comment>
<evidence type="ECO:0000256" key="6">
    <source>
        <dbReference type="SAM" id="Phobius"/>
    </source>
</evidence>
<keyword evidence="9" id="KW-1185">Reference proteome</keyword>
<feature type="domain" description="3-oxo-5-alpha-steroid 4-dehydrogenase C-terminal" evidence="7">
    <location>
        <begin position="161"/>
        <end position="269"/>
    </location>
</feature>
<evidence type="ECO:0000256" key="4">
    <source>
        <dbReference type="ARBA" id="ARBA00022989"/>
    </source>
</evidence>
<evidence type="ECO:0000256" key="2">
    <source>
        <dbReference type="ARBA" id="ARBA00007742"/>
    </source>
</evidence>
<dbReference type="PANTHER" id="PTHR10556:SF35">
    <property type="entry name" value="3-OXO-5-ALPHA-STEROID 4-DEHYDROGENASE FAMILY PROTEIN"/>
    <property type="match status" value="1"/>
</dbReference>
<dbReference type="InterPro" id="IPR039357">
    <property type="entry name" value="SRD5A/TECR"/>
</dbReference>
<keyword evidence="5 6" id="KW-0472">Membrane</keyword>
<protein>
    <recommendedName>
        <fullName evidence="7">3-oxo-5-alpha-steroid 4-dehydrogenase C-terminal domain-containing protein</fullName>
    </recommendedName>
</protein>
<feature type="transmembrane region" description="Helical" evidence="6">
    <location>
        <begin position="16"/>
        <end position="37"/>
    </location>
</feature>
<gene>
    <name evidence="8" type="ORF">R1flu_016723</name>
</gene>
<dbReference type="Proteomes" id="UP001605036">
    <property type="component" value="Unassembled WGS sequence"/>
</dbReference>
<dbReference type="Pfam" id="PF02544">
    <property type="entry name" value="Steroid_dh"/>
    <property type="match status" value="1"/>
</dbReference>
<dbReference type="GO" id="GO:0016020">
    <property type="term" value="C:membrane"/>
    <property type="evidence" value="ECO:0007669"/>
    <property type="project" value="UniProtKB-SubCell"/>
</dbReference>
<name>A0ABD1YQP3_9MARC</name>
<evidence type="ECO:0000256" key="5">
    <source>
        <dbReference type="ARBA" id="ARBA00023136"/>
    </source>
</evidence>
<feature type="transmembrane region" description="Helical" evidence="6">
    <location>
        <begin position="163"/>
        <end position="182"/>
    </location>
</feature>
<dbReference type="EMBL" id="JBHFFA010000004">
    <property type="protein sequence ID" value="KAL2632037.1"/>
    <property type="molecule type" value="Genomic_DNA"/>
</dbReference>
<feature type="transmembrane region" description="Helical" evidence="6">
    <location>
        <begin position="194"/>
        <end position="211"/>
    </location>
</feature>
<evidence type="ECO:0000256" key="3">
    <source>
        <dbReference type="ARBA" id="ARBA00022692"/>
    </source>
</evidence>
<evidence type="ECO:0000313" key="8">
    <source>
        <dbReference type="EMBL" id="KAL2632037.1"/>
    </source>
</evidence>
<keyword evidence="3 6" id="KW-0812">Transmembrane</keyword>
<proteinExistence type="inferred from homology"/>
<feature type="transmembrane region" description="Helical" evidence="6">
    <location>
        <begin position="217"/>
        <end position="241"/>
    </location>
</feature>
<evidence type="ECO:0000259" key="7">
    <source>
        <dbReference type="Pfam" id="PF02544"/>
    </source>
</evidence>
<comment type="caution">
    <text evidence="8">The sequence shown here is derived from an EMBL/GenBank/DDBJ whole genome shotgun (WGS) entry which is preliminary data.</text>
</comment>
<feature type="transmembrane region" description="Helical" evidence="6">
    <location>
        <begin position="95"/>
        <end position="113"/>
    </location>
</feature>
<accession>A0ABD1YQP3</accession>
<organism evidence="8 9">
    <name type="scientific">Riccia fluitans</name>
    <dbReference type="NCBI Taxonomy" id="41844"/>
    <lineage>
        <taxon>Eukaryota</taxon>
        <taxon>Viridiplantae</taxon>
        <taxon>Streptophyta</taxon>
        <taxon>Embryophyta</taxon>
        <taxon>Marchantiophyta</taxon>
        <taxon>Marchantiopsida</taxon>
        <taxon>Marchantiidae</taxon>
        <taxon>Marchantiales</taxon>
        <taxon>Ricciaceae</taxon>
        <taxon>Riccia</taxon>
    </lineage>
</organism>
<reference evidence="8 9" key="1">
    <citation type="submission" date="2024-09" db="EMBL/GenBank/DDBJ databases">
        <title>Chromosome-scale assembly of Riccia fluitans.</title>
        <authorList>
            <person name="Paukszto L."/>
            <person name="Sawicki J."/>
            <person name="Karawczyk K."/>
            <person name="Piernik-Szablinska J."/>
            <person name="Szczecinska M."/>
            <person name="Mazdziarz M."/>
        </authorList>
    </citation>
    <scope>NUCLEOTIDE SEQUENCE [LARGE SCALE GENOMIC DNA]</scope>
    <source>
        <strain evidence="8">Rf_01</strain>
        <tissue evidence="8">Aerial parts of the thallus</tissue>
    </source>
</reference>
<feature type="transmembrane region" description="Helical" evidence="6">
    <location>
        <begin position="63"/>
        <end position="83"/>
    </location>
</feature>
<evidence type="ECO:0000256" key="1">
    <source>
        <dbReference type="ARBA" id="ARBA00004141"/>
    </source>
</evidence>
<comment type="subcellular location">
    <subcellularLocation>
        <location evidence="1">Membrane</location>
        <topology evidence="1">Multi-pass membrane protein</topology>
    </subcellularLocation>
</comment>
<evidence type="ECO:0000313" key="9">
    <source>
        <dbReference type="Proteomes" id="UP001605036"/>
    </source>
</evidence>
<dbReference type="PANTHER" id="PTHR10556">
    <property type="entry name" value="3-OXO-5-ALPHA-STEROID 4-DEHYDROGENASE"/>
    <property type="match status" value="1"/>
</dbReference>
<keyword evidence="4 6" id="KW-1133">Transmembrane helix</keyword>
<dbReference type="AlphaFoldDB" id="A0ABD1YQP3"/>
<sequence>MASFLFDEDFSDWRSIYLKVFEVLTVLSGIMNFWLNVSGKPTTYSKFAEASRMKGKTIGSRKGMLLFYSPSGIASALIIVWKLSVGQSTGQYPSLRFWLTAGTFFVHFSKRVLEVLFVHRFSGVMELESSITISVYYLWTTCNVLLAQQLAEKMPPPSVDTTRIGLFLCVFGMAGNFYHHLILRNLRKNGSKKYVTPEGGLFSVFVAPHYVFEIIEFVGMILLCQTTFSVAQAAFAILYLVSRSYATKKLYQKKIDGFPSNRCVLVPGLI</sequence>
<dbReference type="InterPro" id="IPR001104">
    <property type="entry name" value="3-oxo-5_a-steroid_4-DH_C"/>
</dbReference>
<feature type="transmembrane region" description="Helical" evidence="6">
    <location>
        <begin position="134"/>
        <end position="151"/>
    </location>
</feature>
<dbReference type="PROSITE" id="PS50244">
    <property type="entry name" value="S5A_REDUCTASE"/>
    <property type="match status" value="1"/>
</dbReference>